<dbReference type="Proteomes" id="UP000291211">
    <property type="component" value="Genome"/>
</dbReference>
<name>A0A481N3H8_9POXV</name>
<dbReference type="InterPro" id="IPR036186">
    <property type="entry name" value="Serpin_sf"/>
</dbReference>
<reference evidence="10 11" key="1">
    <citation type="journal article" date="2019" name="J. Virol.">
        <title>Punctuated evolution of myxoma virus: rapid and disjunct evolution of a recent viral lineage in Australia.</title>
        <authorList>
            <person name="Eden J.-S."/>
            <person name="Kerr P.J."/>
            <person name="Holmes E.C."/>
        </authorList>
    </citation>
    <scope>NUCLEOTIDE SEQUENCE [LARGE SCALE GENOMIC DNA]</scope>
    <source>
        <strain evidence="3">Aust/ACT/Acton/04-2014</strain>
        <strain evidence="6">Aust/ACT/Acton/07-2008</strain>
        <strain evidence="5">Aust/ACT/Acton/08-2014</strain>
        <strain evidence="9">Aust/ACT/Symonston/01-2016</strain>
        <strain evidence="8">Aust/NSW/Bluegums/04-2015</strain>
        <strain evidence="7">Aust/NSW/Murrumbateman/10-2014</strain>
    </source>
</reference>
<evidence type="ECO:0000313" key="11">
    <source>
        <dbReference type="Proteomes" id="UP000291978"/>
    </source>
</evidence>
<evidence type="ECO:0000256" key="1">
    <source>
        <dbReference type="ARBA" id="ARBA00008009"/>
    </source>
</evidence>
<dbReference type="CDD" id="cd19585">
    <property type="entry name" value="serpin_poxvirus"/>
    <property type="match status" value="1"/>
</dbReference>
<dbReference type="Gene3D" id="2.30.39.10">
    <property type="entry name" value="Alpha-1-antitrypsin, domain 1"/>
    <property type="match status" value="1"/>
</dbReference>
<dbReference type="EMBL" id="MK388122">
    <property type="protein sequence ID" value="QAV39222.1"/>
    <property type="molecule type" value="Genomic_DNA"/>
</dbReference>
<dbReference type="SUPFAM" id="SSF56574">
    <property type="entry name" value="Serpins"/>
    <property type="match status" value="1"/>
</dbReference>
<dbReference type="GO" id="GO:0004867">
    <property type="term" value="F:serine-type endopeptidase inhibitor activity"/>
    <property type="evidence" value="ECO:0007669"/>
    <property type="project" value="InterPro"/>
</dbReference>
<dbReference type="Proteomes" id="UP000292929">
    <property type="component" value="Segment"/>
</dbReference>
<dbReference type="Proteomes" id="UP000292450">
    <property type="component" value="Segment"/>
</dbReference>
<evidence type="ECO:0000313" key="7">
    <source>
        <dbReference type="EMBL" id="QAV39053.1"/>
    </source>
</evidence>
<dbReference type="InterPro" id="IPR042185">
    <property type="entry name" value="Serpin_sf_2"/>
</dbReference>
<dbReference type="InterPro" id="IPR000215">
    <property type="entry name" value="Serpin_fam"/>
</dbReference>
<dbReference type="GO" id="GO:0005615">
    <property type="term" value="C:extracellular space"/>
    <property type="evidence" value="ECO:0007669"/>
    <property type="project" value="InterPro"/>
</dbReference>
<evidence type="ECO:0000313" key="4">
    <source>
        <dbReference type="EMBL" id="QAV35313.1"/>
    </source>
</evidence>
<dbReference type="SMART" id="SM00093">
    <property type="entry name" value="SERPIN"/>
    <property type="match status" value="1"/>
</dbReference>
<organism evidence="3 12">
    <name type="scientific">Myxoma virus</name>
    <dbReference type="NCBI Taxonomy" id="10273"/>
    <lineage>
        <taxon>Viruses</taxon>
        <taxon>Varidnaviria</taxon>
        <taxon>Bamfordvirae</taxon>
        <taxon>Nucleocytoviricota</taxon>
        <taxon>Pokkesviricetes</taxon>
        <taxon>Chitovirales</taxon>
        <taxon>Poxviridae</taxon>
        <taxon>Chordopoxvirinae</taxon>
        <taxon>Leporipoxvirus</taxon>
        <taxon>Leporipoxvirus myxoma</taxon>
    </lineage>
</organism>
<dbReference type="PROSITE" id="PS00284">
    <property type="entry name" value="SERPIN"/>
    <property type="match status" value="1"/>
</dbReference>
<dbReference type="Proteomes" id="UP000293733">
    <property type="component" value="Segment"/>
</dbReference>
<dbReference type="EMBL" id="MK388121">
    <property type="protein sequence ID" value="QAV39053.1"/>
    <property type="molecule type" value="Genomic_DNA"/>
</dbReference>
<dbReference type="EMBL" id="MK388110">
    <property type="protein sequence ID" value="QAV37341.1"/>
    <property type="molecule type" value="Genomic_DNA"/>
</dbReference>
<gene>
    <name evidence="3" type="primary">m008.1L</name>
    <name evidence="4" type="synonym">m008.1R</name>
    <name evidence="3" type="synonym">Serp1</name>
</gene>
<dbReference type="PROSITE" id="PS51257">
    <property type="entry name" value="PROKAR_LIPOPROTEIN"/>
    <property type="match status" value="1"/>
</dbReference>
<dbReference type="EMBL" id="MK388110">
    <property type="protein sequence ID" value="QAV37194.1"/>
    <property type="molecule type" value="Genomic_DNA"/>
</dbReference>
<dbReference type="EMBL" id="MK388121">
    <property type="protein sequence ID" value="QAV39200.1"/>
    <property type="molecule type" value="Genomic_DNA"/>
</dbReference>
<dbReference type="EMBL" id="MK388112">
    <property type="protein sequence ID" value="QAV37532.1"/>
    <property type="molecule type" value="Genomic_DNA"/>
</dbReference>
<evidence type="ECO:0000313" key="5">
    <source>
        <dbReference type="EMBL" id="QAV37194.1"/>
    </source>
</evidence>
<dbReference type="EMBL" id="MK388098">
    <property type="protein sequence ID" value="QAV35313.1"/>
    <property type="molecule type" value="Genomic_DNA"/>
</dbReference>
<dbReference type="InterPro" id="IPR023796">
    <property type="entry name" value="Serpin_dom"/>
</dbReference>
<dbReference type="EMBL" id="MK388098">
    <property type="protein sequence ID" value="QAV35166.1"/>
    <property type="molecule type" value="Genomic_DNA"/>
</dbReference>
<dbReference type="Pfam" id="PF00079">
    <property type="entry name" value="Serpin"/>
    <property type="match status" value="1"/>
</dbReference>
<dbReference type="PANTHER" id="PTHR11461">
    <property type="entry name" value="SERINE PROTEASE INHIBITOR, SERPIN"/>
    <property type="match status" value="1"/>
</dbReference>
<evidence type="ECO:0000313" key="8">
    <source>
        <dbReference type="EMBL" id="QAV39222.1"/>
    </source>
</evidence>
<feature type="domain" description="Serpin" evidence="2">
    <location>
        <begin position="20"/>
        <end position="352"/>
    </location>
</feature>
<evidence type="ECO:0000313" key="9">
    <source>
        <dbReference type="EMBL" id="QAV39729.1"/>
    </source>
</evidence>
<dbReference type="InterPro" id="IPR042178">
    <property type="entry name" value="Serpin_sf_1"/>
</dbReference>
<dbReference type="EMBL" id="MK388125">
    <property type="protein sequence ID" value="QAV39729.1"/>
    <property type="molecule type" value="Genomic_DNA"/>
</dbReference>
<evidence type="ECO:0000259" key="2">
    <source>
        <dbReference type="SMART" id="SM00093"/>
    </source>
</evidence>
<dbReference type="EMBL" id="MK388125">
    <property type="protein sequence ID" value="QAV39876.1"/>
    <property type="molecule type" value="Genomic_DNA"/>
</dbReference>
<protein>
    <submittedName>
        <fullName evidence="3">M8.1</fullName>
    </submittedName>
    <submittedName>
        <fullName evidence="4">Serp1</fullName>
    </submittedName>
</protein>
<evidence type="ECO:0000313" key="6">
    <source>
        <dbReference type="EMBL" id="QAV37532.1"/>
    </source>
</evidence>
<dbReference type="PANTHER" id="PTHR11461:SF49">
    <property type="entry name" value="PLASMINOGEN ACTIVATOR INHIBITOR 1"/>
    <property type="match status" value="1"/>
</dbReference>
<evidence type="ECO:0000313" key="12">
    <source>
        <dbReference type="Proteomes" id="UP000292524"/>
    </source>
</evidence>
<evidence type="ECO:0000313" key="10">
    <source>
        <dbReference type="Proteomes" id="UP000291211"/>
    </source>
</evidence>
<dbReference type="Proteomes" id="UP000292524">
    <property type="component" value="Genome"/>
</dbReference>
<dbReference type="Proteomes" id="UP000291978">
    <property type="component" value="Segment"/>
</dbReference>
<accession>A0A481N3H8</accession>
<sequence length="369" mass="41589">MKYLVLVLCLTSCACRDIGLWTFRYVYNESDNVMFSPYGLTSALSVLRIAAGGNTKREIDVPESVVEDSDAFLALRELFVDASVPLRPEFTAEFSSRFNTSVQRVTFNSENVKDVINSYVKDKTGGDVPRVLDASLDRDTKMLLLSSVRMKTSWRHVFDPSFTTDQPFYSGNVTYKVRMMNKIDTLKTETFTLRNVGYSVTELPYKRRQTAMLLVVPDDLGEIVRALDLSLVRFWIRNMRKDVCQVVMPKFSVESVLDLRDALQRLGVRDAFDPSRADFGQASPSNDLYVTKVLQTSKIEADERGTTASSDTAITLIPRNALTAIVANKPFMFLIYHKPTTTVLFMGTITKGEKVIYDTEGRDDVVSSV</sequence>
<comment type="similarity">
    <text evidence="1">Belongs to the serpin family. Poxviruses subfamily.</text>
</comment>
<dbReference type="InterPro" id="IPR023795">
    <property type="entry name" value="Serpin_CS"/>
</dbReference>
<dbReference type="Gene3D" id="3.30.497.10">
    <property type="entry name" value="Antithrombin, subunit I, domain 2"/>
    <property type="match status" value="1"/>
</dbReference>
<proteinExistence type="inferred from homology"/>
<evidence type="ECO:0000313" key="3">
    <source>
        <dbReference type="EMBL" id="QAV35166.1"/>
    </source>
</evidence>
<dbReference type="EMBL" id="MK388112">
    <property type="protein sequence ID" value="QAV37679.1"/>
    <property type="molecule type" value="Genomic_DNA"/>
</dbReference>
<dbReference type="EMBL" id="MK388122">
    <property type="protein sequence ID" value="QAV39369.1"/>
    <property type="molecule type" value="Genomic_DNA"/>
</dbReference>